<sequence length="156" mass="17970">YLVGAYLKEIKKCGIVDYNERQQGGGRRGQNELDVIGFDFTNSEVYLCEVSTHIVDLSYGKGTEYTIQKIKDKFEVQQEYYNTNLKDKFNQAHFMLWAPKASKNILKGLGDCKNLKLVVNDKYTECVNELIKKSKKYTNPTGNPAFRLLQIISHMK</sequence>
<comment type="caution">
    <text evidence="1">The sequence shown here is derived from an EMBL/GenBank/DDBJ whole genome shotgun (WGS) entry which is preliminary data.</text>
</comment>
<dbReference type="RefSeq" id="WP_171482013.1">
    <property type="nucleotide sequence ID" value="NZ_JABGBP010000339.1"/>
</dbReference>
<proteinExistence type="predicted"/>
<name>A0A7K4FS03_9ARCH</name>
<accession>A0A7K4FS03</accession>
<evidence type="ECO:0000313" key="1">
    <source>
        <dbReference type="EMBL" id="NOL60937.1"/>
    </source>
</evidence>
<reference evidence="1 2" key="1">
    <citation type="submission" date="2020-05" db="EMBL/GenBank/DDBJ databases">
        <authorList>
            <person name="Zhang R."/>
        </authorList>
    </citation>
    <scope>NUCLEOTIDE SEQUENCE [LARGE SCALE GENOMIC DNA]</scope>
    <source>
        <strain evidence="1 2">DSM 28986</strain>
    </source>
</reference>
<dbReference type="AlphaFoldDB" id="A0A7K4FS03"/>
<protein>
    <submittedName>
        <fullName evidence="1">Uncharacterized protein</fullName>
    </submittedName>
</protein>
<dbReference type="EMBL" id="JABGBP010000339">
    <property type="protein sequence ID" value="NOL60937.1"/>
    <property type="molecule type" value="Genomic_DNA"/>
</dbReference>
<organism evidence="1 2">
    <name type="scientific">Ferroplasma acidiphilum</name>
    <dbReference type="NCBI Taxonomy" id="74969"/>
    <lineage>
        <taxon>Archaea</taxon>
        <taxon>Methanobacteriati</taxon>
        <taxon>Thermoplasmatota</taxon>
        <taxon>Thermoplasmata</taxon>
        <taxon>Thermoplasmatales</taxon>
        <taxon>Ferroplasmaceae</taxon>
        <taxon>Ferroplasma</taxon>
    </lineage>
</organism>
<evidence type="ECO:0000313" key="2">
    <source>
        <dbReference type="Proteomes" id="UP000546917"/>
    </source>
</evidence>
<dbReference type="Proteomes" id="UP000546917">
    <property type="component" value="Unassembled WGS sequence"/>
</dbReference>
<gene>
    <name evidence="1" type="ORF">HLB00_08900</name>
</gene>
<feature type="non-terminal residue" evidence="1">
    <location>
        <position position="1"/>
    </location>
</feature>